<dbReference type="PANTHER" id="PTHR43574">
    <property type="entry name" value="EPIMERASE-RELATED"/>
    <property type="match status" value="1"/>
</dbReference>
<dbReference type="Pfam" id="PF01370">
    <property type="entry name" value="Epimerase"/>
    <property type="match status" value="1"/>
</dbReference>
<keyword evidence="4" id="KW-1185">Reference proteome</keyword>
<dbReference type="InterPro" id="IPR036291">
    <property type="entry name" value="NAD(P)-bd_dom_sf"/>
</dbReference>
<dbReference type="Gene3D" id="3.40.50.720">
    <property type="entry name" value="NAD(P)-binding Rossmann-like Domain"/>
    <property type="match status" value="1"/>
</dbReference>
<evidence type="ECO:0000313" key="4">
    <source>
        <dbReference type="Proteomes" id="UP000215086"/>
    </source>
</evidence>
<dbReference type="Gene3D" id="3.90.25.10">
    <property type="entry name" value="UDP-galactose 4-epimerase, domain 1"/>
    <property type="match status" value="1"/>
</dbReference>
<name>A0A286RDE2_9BACT</name>
<dbReference type="RefSeq" id="WP_237260205.1">
    <property type="nucleotide sequence ID" value="NZ_CP018477.1"/>
</dbReference>
<dbReference type="SUPFAM" id="SSF51735">
    <property type="entry name" value="NAD(P)-binding Rossmann-fold domains"/>
    <property type="match status" value="1"/>
</dbReference>
<dbReference type="EMBL" id="CP018477">
    <property type="protein sequence ID" value="ASV73963.1"/>
    <property type="molecule type" value="Genomic_DNA"/>
</dbReference>
<organism evidence="3 4">
    <name type="scientific">Thermogutta terrifontis</name>
    <dbReference type="NCBI Taxonomy" id="1331910"/>
    <lineage>
        <taxon>Bacteria</taxon>
        <taxon>Pseudomonadati</taxon>
        <taxon>Planctomycetota</taxon>
        <taxon>Planctomycetia</taxon>
        <taxon>Pirellulales</taxon>
        <taxon>Thermoguttaceae</taxon>
        <taxon>Thermogutta</taxon>
    </lineage>
</organism>
<dbReference type="Proteomes" id="UP000215086">
    <property type="component" value="Chromosome"/>
</dbReference>
<dbReference type="InterPro" id="IPR001509">
    <property type="entry name" value="Epimerase_deHydtase"/>
</dbReference>
<protein>
    <submittedName>
        <fullName evidence="3">Nucleotide sugar epimerase</fullName>
    </submittedName>
</protein>
<accession>A0A286RDE2</accession>
<proteinExistence type="predicted"/>
<evidence type="ECO:0000259" key="2">
    <source>
        <dbReference type="Pfam" id="PF01370"/>
    </source>
</evidence>
<sequence>MQEKVATMGERYLVTGCAGFIASRVCEMLLAQGHEVLGWDEINDAYDPRLKEWRLNNLKRFPQFRFEQVDISDEAQVENAFARAGKPALSAVINLAARAGVRASVRNPAVYYKANCTGTLVLLEFCRRYGISKFILASTSSLYGAHNPVPYREDADTNRPLSPYAASKKAAETLAFTYHYLHKLDVTVLRYFTVYGPAGRPDMSIFRFIRQIAEDEPIIVYGDGTQKRDFTYVDDIAAGTIAALRPLGYEIINLGGDRSVELNHVIRLISEKLGKQAKIERRPPHPADVRATWADIHKAKELLGWAPMVPIEEGIARCVNWYLTHRDTMRTISLGD</sequence>
<gene>
    <name evidence="3" type="ORF">THTE_1361</name>
</gene>
<evidence type="ECO:0000256" key="1">
    <source>
        <dbReference type="ARBA" id="ARBA00023027"/>
    </source>
</evidence>
<dbReference type="KEGG" id="ttf:THTE_1361"/>
<dbReference type="PRINTS" id="PR01713">
    <property type="entry name" value="NUCEPIMERASE"/>
</dbReference>
<dbReference type="AlphaFoldDB" id="A0A286RDE2"/>
<evidence type="ECO:0000313" key="3">
    <source>
        <dbReference type="EMBL" id="ASV73963.1"/>
    </source>
</evidence>
<reference evidence="3 4" key="1">
    <citation type="journal article" name="Front. Microbiol.">
        <title>Sugar Metabolism of the First Thermophilic Planctomycete Thermogutta terrifontis: Comparative Genomic and Transcriptomic Approaches.</title>
        <authorList>
            <person name="Elcheninov A.G."/>
            <person name="Menzel P."/>
            <person name="Gudbergsdottir S.R."/>
            <person name="Slesarev A.I."/>
            <person name="Kadnikov V.V."/>
            <person name="Krogh A."/>
            <person name="Bonch-Osmolovskaya E.A."/>
            <person name="Peng X."/>
            <person name="Kublanov I.V."/>
        </authorList>
    </citation>
    <scope>NUCLEOTIDE SEQUENCE [LARGE SCALE GENOMIC DNA]</scope>
    <source>
        <strain evidence="3 4">R1</strain>
    </source>
</reference>
<keyword evidence="1" id="KW-0520">NAD</keyword>
<feature type="domain" description="NAD-dependent epimerase/dehydratase" evidence="2">
    <location>
        <begin position="13"/>
        <end position="255"/>
    </location>
</feature>